<keyword evidence="3" id="KW-1185">Reference proteome</keyword>
<feature type="region of interest" description="Disordered" evidence="1">
    <location>
        <begin position="1"/>
        <end position="49"/>
    </location>
</feature>
<evidence type="ECO:0000256" key="1">
    <source>
        <dbReference type="SAM" id="MobiDB-lite"/>
    </source>
</evidence>
<proteinExistence type="predicted"/>
<dbReference type="Proteomes" id="UP000015106">
    <property type="component" value="Chromosome 6"/>
</dbReference>
<evidence type="ECO:0000313" key="2">
    <source>
        <dbReference type="EnsemblPlants" id="TuG1812G0600002445.01.T01"/>
    </source>
</evidence>
<reference evidence="2" key="3">
    <citation type="submission" date="2022-06" db="UniProtKB">
        <authorList>
            <consortium name="EnsemblPlants"/>
        </authorList>
    </citation>
    <scope>IDENTIFICATION</scope>
</reference>
<gene>
    <name evidence="2" type="primary">LOC125517547</name>
</gene>
<protein>
    <submittedName>
        <fullName evidence="2">Uncharacterized protein</fullName>
    </submittedName>
</protein>
<dbReference type="Gramene" id="TuG1812G0600002445.01.T01">
    <property type="protein sequence ID" value="TuG1812G0600002445.01.T01"/>
    <property type="gene ID" value="TuG1812G0600002445.01"/>
</dbReference>
<organism evidence="2 3">
    <name type="scientific">Triticum urartu</name>
    <name type="common">Red wild einkorn</name>
    <name type="synonym">Crithodium urartu</name>
    <dbReference type="NCBI Taxonomy" id="4572"/>
    <lineage>
        <taxon>Eukaryota</taxon>
        <taxon>Viridiplantae</taxon>
        <taxon>Streptophyta</taxon>
        <taxon>Embryophyta</taxon>
        <taxon>Tracheophyta</taxon>
        <taxon>Spermatophyta</taxon>
        <taxon>Magnoliopsida</taxon>
        <taxon>Liliopsida</taxon>
        <taxon>Poales</taxon>
        <taxon>Poaceae</taxon>
        <taxon>BOP clade</taxon>
        <taxon>Pooideae</taxon>
        <taxon>Triticodae</taxon>
        <taxon>Triticeae</taxon>
        <taxon>Triticinae</taxon>
        <taxon>Triticum</taxon>
    </lineage>
</organism>
<name>A0A8R7QT38_TRIUA</name>
<accession>A0A8R7QT38</accession>
<dbReference type="AlphaFoldDB" id="A0A8R7QT38"/>
<reference evidence="2" key="2">
    <citation type="submission" date="2018-03" db="EMBL/GenBank/DDBJ databases">
        <title>The Triticum urartu genome reveals the dynamic nature of wheat genome evolution.</title>
        <authorList>
            <person name="Ling H."/>
            <person name="Ma B."/>
            <person name="Shi X."/>
            <person name="Liu H."/>
            <person name="Dong L."/>
            <person name="Sun H."/>
            <person name="Cao Y."/>
            <person name="Gao Q."/>
            <person name="Zheng S."/>
            <person name="Li Y."/>
            <person name="Yu Y."/>
            <person name="Du H."/>
            <person name="Qi M."/>
            <person name="Li Y."/>
            <person name="Yu H."/>
            <person name="Cui Y."/>
            <person name="Wang N."/>
            <person name="Chen C."/>
            <person name="Wu H."/>
            <person name="Zhao Y."/>
            <person name="Zhang J."/>
            <person name="Li Y."/>
            <person name="Zhou W."/>
            <person name="Zhang B."/>
            <person name="Hu W."/>
            <person name="Eijk M."/>
            <person name="Tang J."/>
            <person name="Witsenboer H."/>
            <person name="Zhao S."/>
            <person name="Li Z."/>
            <person name="Zhang A."/>
            <person name="Wang D."/>
            <person name="Liang C."/>
        </authorList>
    </citation>
    <scope>NUCLEOTIDE SEQUENCE [LARGE SCALE GENOMIC DNA]</scope>
    <source>
        <strain evidence="2">cv. G1812</strain>
    </source>
</reference>
<evidence type="ECO:0000313" key="3">
    <source>
        <dbReference type="Proteomes" id="UP000015106"/>
    </source>
</evidence>
<feature type="compositionally biased region" description="Basic and acidic residues" evidence="1">
    <location>
        <begin position="1"/>
        <end position="21"/>
    </location>
</feature>
<reference evidence="3" key="1">
    <citation type="journal article" date="2013" name="Nature">
        <title>Draft genome of the wheat A-genome progenitor Triticum urartu.</title>
        <authorList>
            <person name="Ling H.Q."/>
            <person name="Zhao S."/>
            <person name="Liu D."/>
            <person name="Wang J."/>
            <person name="Sun H."/>
            <person name="Zhang C."/>
            <person name="Fan H."/>
            <person name="Li D."/>
            <person name="Dong L."/>
            <person name="Tao Y."/>
            <person name="Gao C."/>
            <person name="Wu H."/>
            <person name="Li Y."/>
            <person name="Cui Y."/>
            <person name="Guo X."/>
            <person name="Zheng S."/>
            <person name="Wang B."/>
            <person name="Yu K."/>
            <person name="Liang Q."/>
            <person name="Yang W."/>
            <person name="Lou X."/>
            <person name="Chen J."/>
            <person name="Feng M."/>
            <person name="Jian J."/>
            <person name="Zhang X."/>
            <person name="Luo G."/>
            <person name="Jiang Y."/>
            <person name="Liu J."/>
            <person name="Wang Z."/>
            <person name="Sha Y."/>
            <person name="Zhang B."/>
            <person name="Wu H."/>
            <person name="Tang D."/>
            <person name="Shen Q."/>
            <person name="Xue P."/>
            <person name="Zou S."/>
            <person name="Wang X."/>
            <person name="Liu X."/>
            <person name="Wang F."/>
            <person name="Yang Y."/>
            <person name="An X."/>
            <person name="Dong Z."/>
            <person name="Zhang K."/>
            <person name="Zhang X."/>
            <person name="Luo M.C."/>
            <person name="Dvorak J."/>
            <person name="Tong Y."/>
            <person name="Wang J."/>
            <person name="Yang H."/>
            <person name="Li Z."/>
            <person name="Wang D."/>
            <person name="Zhang A."/>
            <person name="Wang J."/>
        </authorList>
    </citation>
    <scope>NUCLEOTIDE SEQUENCE</scope>
    <source>
        <strain evidence="3">cv. G1812</strain>
    </source>
</reference>
<sequence length="120" mass="12551">SASARDRPESRNPRPEGDELLRPAAGARRRPAAARLPAAGVPSGRLPAATAGLPAGRIRPAGLPAPAAAAAEQRAFLHARMPGRALLLLSLGRLLLRTKTKVPSSRVLELINCAVLPKCY</sequence>
<dbReference type="EnsemblPlants" id="TuG1812G0600002445.01.T01">
    <property type="protein sequence ID" value="TuG1812G0600002445.01.T01"/>
    <property type="gene ID" value="TuG1812G0600002445.01"/>
</dbReference>